<evidence type="ECO:0000259" key="2">
    <source>
        <dbReference type="Pfam" id="PF07727"/>
    </source>
</evidence>
<dbReference type="PANTHER" id="PTHR47592">
    <property type="entry name" value="PBF68 PROTEIN"/>
    <property type="match status" value="1"/>
</dbReference>
<reference evidence="4" key="2">
    <citation type="journal article" date="2024" name="Plant">
        <title>Genomic evolution and insights into agronomic trait innovations of Sesamum species.</title>
        <authorList>
            <person name="Miao H."/>
            <person name="Wang L."/>
            <person name="Qu L."/>
            <person name="Liu H."/>
            <person name="Sun Y."/>
            <person name="Le M."/>
            <person name="Wang Q."/>
            <person name="Wei S."/>
            <person name="Zheng Y."/>
            <person name="Lin W."/>
            <person name="Duan Y."/>
            <person name="Cao H."/>
            <person name="Xiong S."/>
            <person name="Wang X."/>
            <person name="Wei L."/>
            <person name="Li C."/>
            <person name="Ma Q."/>
            <person name="Ju M."/>
            <person name="Zhao R."/>
            <person name="Li G."/>
            <person name="Mu C."/>
            <person name="Tian Q."/>
            <person name="Mei H."/>
            <person name="Zhang T."/>
            <person name="Gao T."/>
            <person name="Zhang H."/>
        </authorList>
    </citation>
    <scope>NUCLEOTIDE SEQUENCE</scope>
    <source>
        <strain evidence="4">KEN8</strain>
    </source>
</reference>
<gene>
    <name evidence="4" type="ORF">Scaly_2048000</name>
</gene>
<feature type="domain" description="Retrovirus-related Pol polyprotein from transposon TNT 1-94-like beta-barrel" evidence="3">
    <location>
        <begin position="62"/>
        <end position="120"/>
    </location>
</feature>
<evidence type="ECO:0000256" key="1">
    <source>
        <dbReference type="SAM" id="Phobius"/>
    </source>
</evidence>
<keyword evidence="1" id="KW-0472">Membrane</keyword>
<evidence type="ECO:0000313" key="4">
    <source>
        <dbReference type="EMBL" id="KAL0337729.1"/>
    </source>
</evidence>
<feature type="transmembrane region" description="Helical" evidence="1">
    <location>
        <begin position="204"/>
        <end position="222"/>
    </location>
</feature>
<accession>A0AAW2N222</accession>
<feature type="domain" description="Reverse transcriptase Ty1/copia-type" evidence="2">
    <location>
        <begin position="183"/>
        <end position="273"/>
    </location>
</feature>
<reference evidence="4" key="1">
    <citation type="submission" date="2020-06" db="EMBL/GenBank/DDBJ databases">
        <authorList>
            <person name="Li T."/>
            <person name="Hu X."/>
            <person name="Zhang T."/>
            <person name="Song X."/>
            <person name="Zhang H."/>
            <person name="Dai N."/>
            <person name="Sheng W."/>
            <person name="Hou X."/>
            <person name="Wei L."/>
        </authorList>
    </citation>
    <scope>NUCLEOTIDE SEQUENCE</scope>
    <source>
        <strain evidence="4">KEN8</strain>
        <tissue evidence="4">Leaf</tissue>
    </source>
</reference>
<organism evidence="4">
    <name type="scientific">Sesamum calycinum</name>
    <dbReference type="NCBI Taxonomy" id="2727403"/>
    <lineage>
        <taxon>Eukaryota</taxon>
        <taxon>Viridiplantae</taxon>
        <taxon>Streptophyta</taxon>
        <taxon>Embryophyta</taxon>
        <taxon>Tracheophyta</taxon>
        <taxon>Spermatophyta</taxon>
        <taxon>Magnoliopsida</taxon>
        <taxon>eudicotyledons</taxon>
        <taxon>Gunneridae</taxon>
        <taxon>Pentapetalae</taxon>
        <taxon>asterids</taxon>
        <taxon>lamiids</taxon>
        <taxon>Lamiales</taxon>
        <taxon>Pedaliaceae</taxon>
        <taxon>Sesamum</taxon>
    </lineage>
</organism>
<keyword evidence="1" id="KW-0812">Transmembrane</keyword>
<dbReference type="InterPro" id="IPR013103">
    <property type="entry name" value="RVT_2"/>
</dbReference>
<evidence type="ECO:0000259" key="3">
    <source>
        <dbReference type="Pfam" id="PF22936"/>
    </source>
</evidence>
<dbReference type="PANTHER" id="PTHR47592:SF27">
    <property type="entry name" value="OS08G0421700 PROTEIN"/>
    <property type="match status" value="1"/>
</dbReference>
<dbReference type="Pfam" id="PF22936">
    <property type="entry name" value="Pol_BBD"/>
    <property type="match status" value="1"/>
</dbReference>
<name>A0AAW2N222_9LAMI</name>
<dbReference type="EMBL" id="JACGWM010000012">
    <property type="protein sequence ID" value="KAL0337729.1"/>
    <property type="molecule type" value="Genomic_DNA"/>
</dbReference>
<sequence>MVEDSIEEEQINQTHKMPVEHQTRANLIVGKQKVNTVKSNSKAINKGKTINNKKSKAKQTMLELWEAITRRTVSMENSSTAEVLGIGSVDLKFPSGRILSLKRVHHVPTVRRNIISGSVIVRVPLQRNTSTPFELWKGIPSSVSLDDSLISTSIPEHVEKMTNVGLNPNSTSLTHEESDRPRELVANGFKQKEGMDYFDTYSPVARLTTILMLIVLVSVYNLPIHQMDIKTTFLYGKLEDEIYMDQPEGFVAHDNEHKVCKLAKSLYGLKQAPK</sequence>
<proteinExistence type="predicted"/>
<dbReference type="InterPro" id="IPR054722">
    <property type="entry name" value="PolX-like_BBD"/>
</dbReference>
<keyword evidence="1" id="KW-1133">Transmembrane helix</keyword>
<dbReference type="AlphaFoldDB" id="A0AAW2N222"/>
<dbReference type="Pfam" id="PF07727">
    <property type="entry name" value="RVT_2"/>
    <property type="match status" value="1"/>
</dbReference>
<comment type="caution">
    <text evidence="4">The sequence shown here is derived from an EMBL/GenBank/DDBJ whole genome shotgun (WGS) entry which is preliminary data.</text>
</comment>
<protein>
    <submittedName>
        <fullName evidence="4">Retrovirus-related Pol polyprotein from transposon TNT 1-94</fullName>
    </submittedName>
</protein>